<dbReference type="InterPro" id="IPR025400">
    <property type="entry name" value="Lin1244/Lin1753-like_N"/>
</dbReference>
<accession>W2CAC0</accession>
<dbReference type="Pfam" id="PF14297">
    <property type="entry name" value="Lin1244_N"/>
    <property type="match status" value="1"/>
</dbReference>
<comment type="caution">
    <text evidence="2">The sequence shown here is derived from an EMBL/GenBank/DDBJ whole genome shotgun (WGS) entry which is preliminary data.</text>
</comment>
<feature type="domain" description="Lin1244/Lin1753-like N-terminal" evidence="1">
    <location>
        <begin position="6"/>
        <end position="89"/>
    </location>
</feature>
<reference evidence="2 3" key="1">
    <citation type="submission" date="2013-11" db="EMBL/GenBank/DDBJ databases">
        <title>Single cell genomics of uncultured Tannerella BU063 (oral taxon 286).</title>
        <authorList>
            <person name="Beall C.J."/>
            <person name="Campbell A.G."/>
            <person name="Griffen A.L."/>
            <person name="Podar M."/>
            <person name="Leys E.J."/>
        </authorList>
    </citation>
    <scope>NUCLEOTIDE SEQUENCE [LARGE SCALE GENOMIC DNA]</scope>
    <source>
        <strain evidence="2">Cell 5</strain>
    </source>
</reference>
<name>W2CAC0_9BACT</name>
<dbReference type="EMBL" id="AYYC01000705">
    <property type="protein sequence ID" value="ETK04075.1"/>
    <property type="molecule type" value="Genomic_DNA"/>
</dbReference>
<evidence type="ECO:0000259" key="1">
    <source>
        <dbReference type="Pfam" id="PF14297"/>
    </source>
</evidence>
<dbReference type="Proteomes" id="UP000018872">
    <property type="component" value="Unassembled WGS sequence"/>
</dbReference>
<proteinExistence type="predicted"/>
<sequence>MCKKTYFNHDCDARNDEKLIALRIRYGAEGYGVYFMLIEMLQAAPGCVLEKDYKALAFDLRVSARRIKSIVEDFGLFTPTDGGKKFYSERLIRHVNEAEENERKRSEAAQYAASMRWVAENGMRIASQNHANRIEKACESHKAAPDAEIKEENEREKETFPPITPYKEKEKAKEESVSFMARARKNESVAGDADSDLEAWLTPVEAESVEADVPGRADHNGMSTETLHASSETLQARPETLQAEAVEEIETVEAEEVPTPADARPTSPARTPMKRPTLEEVQAYVTEKGYSVDAESFIAFYESNGWKVGKNPMKSWRAALVTWQKRNANASNAPQFNPQTPNINGTYQNRMDRERAENAERKRQLAEMAANACAKADALNAARFGNP</sequence>
<protein>
    <recommendedName>
        <fullName evidence="1">Lin1244/Lin1753-like N-terminal domain-containing protein</fullName>
    </recommendedName>
</protein>
<evidence type="ECO:0000313" key="2">
    <source>
        <dbReference type="EMBL" id="ETK04075.1"/>
    </source>
</evidence>
<dbReference type="PATRIC" id="fig|1410950.3.peg.1611"/>
<dbReference type="AlphaFoldDB" id="W2CAC0"/>
<gene>
    <name evidence="2" type="ORF">T229_10955</name>
</gene>
<organism evidence="2 3">
    <name type="scientific">Tannerella sp. oral taxon BU063 isolate Cell 5</name>
    <dbReference type="NCBI Taxonomy" id="1410950"/>
    <lineage>
        <taxon>Bacteria</taxon>
        <taxon>Pseudomonadati</taxon>
        <taxon>Bacteroidota</taxon>
        <taxon>Bacteroidia</taxon>
        <taxon>Bacteroidales</taxon>
        <taxon>Tannerellaceae</taxon>
        <taxon>Tannerella</taxon>
    </lineage>
</organism>
<evidence type="ECO:0000313" key="3">
    <source>
        <dbReference type="Proteomes" id="UP000018872"/>
    </source>
</evidence>